<keyword evidence="5" id="KW-0418">Kinase</keyword>
<evidence type="ECO:0000256" key="9">
    <source>
        <dbReference type="ARBA" id="ARBA00041902"/>
    </source>
</evidence>
<dbReference type="PROSITE" id="PS50011">
    <property type="entry name" value="PROTEIN_KINASE_DOM"/>
    <property type="match status" value="1"/>
</dbReference>
<evidence type="ECO:0000256" key="8">
    <source>
        <dbReference type="ARBA" id="ARBA00039612"/>
    </source>
</evidence>
<dbReference type="Gene3D" id="1.10.510.10">
    <property type="entry name" value="Transferase(Phosphotransferase) domain 1"/>
    <property type="match status" value="1"/>
</dbReference>
<evidence type="ECO:0000256" key="10">
    <source>
        <dbReference type="ARBA" id="ARBA00042858"/>
    </source>
</evidence>
<evidence type="ECO:0000256" key="6">
    <source>
        <dbReference type="ARBA" id="ARBA00022840"/>
    </source>
</evidence>
<dbReference type="InterPro" id="IPR008271">
    <property type="entry name" value="Ser/Thr_kinase_AS"/>
</dbReference>
<dbReference type="PANTHER" id="PTHR24056">
    <property type="entry name" value="CELL DIVISION PROTEIN KINASE"/>
    <property type="match status" value="1"/>
</dbReference>
<dbReference type="GO" id="GO:0005634">
    <property type="term" value="C:nucleus"/>
    <property type="evidence" value="ECO:0007669"/>
    <property type="project" value="TreeGrafter"/>
</dbReference>
<dbReference type="SMART" id="SM00220">
    <property type="entry name" value="S_TKc"/>
    <property type="match status" value="1"/>
</dbReference>
<dbReference type="EMBL" id="HBFR01010859">
    <property type="protein sequence ID" value="CAD8880638.1"/>
    <property type="molecule type" value="Transcribed_RNA"/>
</dbReference>
<proteinExistence type="inferred from homology"/>
<dbReference type="GO" id="GO:0004674">
    <property type="term" value="F:protein serine/threonine kinase activity"/>
    <property type="evidence" value="ECO:0007669"/>
    <property type="project" value="UniProtKB-KW"/>
</dbReference>
<protein>
    <recommendedName>
        <fullName evidence="8">Cyclin-dependent kinase 2 homolog</fullName>
    </recommendedName>
    <alternativeName>
        <fullName evidence="9">Cell division control protein 2 homolog</fullName>
    </alternativeName>
    <alternativeName>
        <fullName evidence="10">cdc2-related kinase 2</fullName>
    </alternativeName>
</protein>
<evidence type="ECO:0000313" key="13">
    <source>
        <dbReference type="EMBL" id="CAD8880638.1"/>
    </source>
</evidence>
<dbReference type="FunFam" id="1.10.510.10:FF:000624">
    <property type="entry name" value="Mitogen-activated protein kinase"/>
    <property type="match status" value="1"/>
</dbReference>
<reference evidence="13" key="1">
    <citation type="submission" date="2021-01" db="EMBL/GenBank/DDBJ databases">
        <authorList>
            <person name="Corre E."/>
            <person name="Pelletier E."/>
            <person name="Niang G."/>
            <person name="Scheremetjew M."/>
            <person name="Finn R."/>
            <person name="Kale V."/>
            <person name="Holt S."/>
            <person name="Cochrane G."/>
            <person name="Meng A."/>
            <person name="Brown T."/>
            <person name="Cohen L."/>
        </authorList>
    </citation>
    <scope>NUCLEOTIDE SEQUENCE</scope>
    <source>
        <strain evidence="13">308</strain>
    </source>
</reference>
<feature type="region of interest" description="Disordered" evidence="11">
    <location>
        <begin position="1"/>
        <end position="76"/>
    </location>
</feature>
<evidence type="ECO:0000256" key="3">
    <source>
        <dbReference type="ARBA" id="ARBA00022679"/>
    </source>
</evidence>
<comment type="similarity">
    <text evidence="1">Belongs to the protein kinase superfamily. CMGC Ser/Thr protein kinase family. CDC2/CDKX subfamily.</text>
</comment>
<evidence type="ECO:0000256" key="7">
    <source>
        <dbReference type="ARBA" id="ARBA00038543"/>
    </source>
</evidence>
<dbReference type="GO" id="GO:0080090">
    <property type="term" value="P:regulation of primary metabolic process"/>
    <property type="evidence" value="ECO:0007669"/>
    <property type="project" value="UniProtKB-ARBA"/>
</dbReference>
<name>A0A7S1BAS2_9STRA</name>
<dbReference type="InterPro" id="IPR011009">
    <property type="entry name" value="Kinase-like_dom_sf"/>
</dbReference>
<evidence type="ECO:0000256" key="2">
    <source>
        <dbReference type="ARBA" id="ARBA00022527"/>
    </source>
</evidence>
<keyword evidence="3" id="KW-0808">Transferase</keyword>
<keyword evidence="4" id="KW-0547">Nucleotide-binding</keyword>
<feature type="compositionally biased region" description="Polar residues" evidence="11">
    <location>
        <begin position="31"/>
        <end position="65"/>
    </location>
</feature>
<sequence length="424" mass="48238">MTDEPCSKRTKRHDRWGDSSSEDEDEAPRNSPVTGISNCCDSNQRSLPDQTKNSNSLHPSENSIVTGARDGQTRNISTEEIIDKAKGKFRKHNPGIHGCREVSSSYERISRISEGTYGIVWRARDVATNEIVALKQIKFHDDLVHDGFPHPALREIWALLALSHECIVNVREMVVGTRSDRVFMAMDYMEMDLSTALDRCDKTGNPLPQSELKMVMHNILSGMLHIHENWYMHRDMKTSNILIRRSSGRACICDFGLARKYSSPPKIYTQLVITLWYRPPELLFGTNVYGPEVDIWSTGCIFGELFTKSALMQGCGELDQIEKIFRLLGGPNEENWPNFKSLPNAKNFRWRSKNGPPQIHKLFPINGFSTGGSRTYLDVRGLDLLCKMLTLDPKKRIGAAEALQHPYFTEGVKMQKPRFVFDDE</sequence>
<dbReference type="GO" id="GO:0010556">
    <property type="term" value="P:regulation of macromolecule biosynthetic process"/>
    <property type="evidence" value="ECO:0007669"/>
    <property type="project" value="UniProtKB-ARBA"/>
</dbReference>
<evidence type="ECO:0000256" key="11">
    <source>
        <dbReference type="SAM" id="MobiDB-lite"/>
    </source>
</evidence>
<evidence type="ECO:0000256" key="4">
    <source>
        <dbReference type="ARBA" id="ARBA00022741"/>
    </source>
</evidence>
<dbReference type="SUPFAM" id="SSF56112">
    <property type="entry name" value="Protein kinase-like (PK-like)"/>
    <property type="match status" value="1"/>
</dbReference>
<keyword evidence="6" id="KW-0067">ATP-binding</keyword>
<dbReference type="Pfam" id="PF00069">
    <property type="entry name" value="Pkinase"/>
    <property type="match status" value="1"/>
</dbReference>
<evidence type="ECO:0000259" key="12">
    <source>
        <dbReference type="PROSITE" id="PS50011"/>
    </source>
</evidence>
<dbReference type="PROSITE" id="PS00108">
    <property type="entry name" value="PROTEIN_KINASE_ST"/>
    <property type="match status" value="1"/>
</dbReference>
<keyword evidence="2" id="KW-0723">Serine/threonine-protein kinase</keyword>
<comment type="subunit">
    <text evidence="7">May form a complex composed of at least the catalytic subunit CRK2 and a cyclin.</text>
</comment>
<gene>
    <name evidence="13" type="ORF">CHYS00102_LOCUS7824</name>
</gene>
<dbReference type="InterPro" id="IPR050108">
    <property type="entry name" value="CDK"/>
</dbReference>
<evidence type="ECO:0000256" key="1">
    <source>
        <dbReference type="ARBA" id="ARBA00006485"/>
    </source>
</evidence>
<evidence type="ECO:0000256" key="5">
    <source>
        <dbReference type="ARBA" id="ARBA00022777"/>
    </source>
</evidence>
<feature type="domain" description="Protein kinase" evidence="12">
    <location>
        <begin position="106"/>
        <end position="408"/>
    </location>
</feature>
<accession>A0A7S1BAS2</accession>
<dbReference type="InterPro" id="IPR000719">
    <property type="entry name" value="Prot_kinase_dom"/>
</dbReference>
<dbReference type="FunFam" id="3.30.200.20:FF:000172">
    <property type="entry name" value="cyclin-dependent kinase G-2 isoform X1"/>
    <property type="match status" value="1"/>
</dbReference>
<dbReference type="PANTHER" id="PTHR24056:SF107">
    <property type="entry name" value="CYCLIN-DEPENDENT KINASE 11A-RELATED"/>
    <property type="match status" value="1"/>
</dbReference>
<dbReference type="AlphaFoldDB" id="A0A7S1BAS2"/>
<organism evidence="13">
    <name type="scientific">Corethron hystrix</name>
    <dbReference type="NCBI Taxonomy" id="216773"/>
    <lineage>
        <taxon>Eukaryota</taxon>
        <taxon>Sar</taxon>
        <taxon>Stramenopiles</taxon>
        <taxon>Ochrophyta</taxon>
        <taxon>Bacillariophyta</taxon>
        <taxon>Coscinodiscophyceae</taxon>
        <taxon>Corethrophycidae</taxon>
        <taxon>Corethrales</taxon>
        <taxon>Corethraceae</taxon>
        <taxon>Corethron</taxon>
    </lineage>
</organism>
<dbReference type="GO" id="GO:0005524">
    <property type="term" value="F:ATP binding"/>
    <property type="evidence" value="ECO:0007669"/>
    <property type="project" value="UniProtKB-KW"/>
</dbReference>
<dbReference type="GO" id="GO:0007346">
    <property type="term" value="P:regulation of mitotic cell cycle"/>
    <property type="evidence" value="ECO:0007669"/>
    <property type="project" value="TreeGrafter"/>
</dbReference>
<dbReference type="Gene3D" id="3.30.200.20">
    <property type="entry name" value="Phosphorylase Kinase, domain 1"/>
    <property type="match status" value="1"/>
</dbReference>